<dbReference type="EMBL" id="JGZK01000002">
    <property type="protein sequence ID" value="KFI87910.1"/>
    <property type="molecule type" value="Genomic_DNA"/>
</dbReference>
<dbReference type="eggNOG" id="COG0227">
    <property type="taxonomic scope" value="Bacteria"/>
</dbReference>
<accession>A0A087CXB0</accession>
<protein>
    <recommendedName>
        <fullName evidence="4 5">Large ribosomal subunit protein bL28</fullName>
    </recommendedName>
</protein>
<evidence type="ECO:0000256" key="2">
    <source>
        <dbReference type="ARBA" id="ARBA00022980"/>
    </source>
</evidence>
<dbReference type="Gene3D" id="2.30.170.40">
    <property type="entry name" value="Ribosomal protein L28/L24"/>
    <property type="match status" value="1"/>
</dbReference>
<dbReference type="Pfam" id="PF00830">
    <property type="entry name" value="Ribosomal_L28"/>
    <property type="match status" value="1"/>
</dbReference>
<dbReference type="Proteomes" id="UP000028984">
    <property type="component" value="Unassembled WGS sequence"/>
</dbReference>
<dbReference type="InterPro" id="IPR001383">
    <property type="entry name" value="Ribosomal_bL28_bact-type"/>
</dbReference>
<comment type="similarity">
    <text evidence="1 5">Belongs to the bacterial ribosomal protein bL28 family.</text>
</comment>
<dbReference type="GO" id="GO:0006412">
    <property type="term" value="P:translation"/>
    <property type="evidence" value="ECO:0007669"/>
    <property type="project" value="UniProtKB-UniRule"/>
</dbReference>
<evidence type="ECO:0000256" key="1">
    <source>
        <dbReference type="ARBA" id="ARBA00008760"/>
    </source>
</evidence>
<dbReference type="STRING" id="1437610.BREU_0687"/>
<dbReference type="SUPFAM" id="SSF143800">
    <property type="entry name" value="L28p-like"/>
    <property type="match status" value="1"/>
</dbReference>
<feature type="region of interest" description="Disordered" evidence="6">
    <location>
        <begin position="1"/>
        <end position="28"/>
    </location>
</feature>
<evidence type="ECO:0000256" key="6">
    <source>
        <dbReference type="SAM" id="MobiDB-lite"/>
    </source>
</evidence>
<dbReference type="RefSeq" id="WP_044089944.1">
    <property type="nucleotide sequence ID" value="NZ_JDUW01000016.1"/>
</dbReference>
<name>A0A087CXB0_9BIFI</name>
<dbReference type="GO" id="GO:0003735">
    <property type="term" value="F:structural constituent of ribosome"/>
    <property type="evidence" value="ECO:0007669"/>
    <property type="project" value="InterPro"/>
</dbReference>
<feature type="compositionally biased region" description="Polar residues" evidence="6">
    <location>
        <begin position="1"/>
        <end position="18"/>
    </location>
</feature>
<comment type="caution">
    <text evidence="7">The sequence shown here is derived from an EMBL/GenBank/DDBJ whole genome shotgun (WGS) entry which is preliminary data.</text>
</comment>
<dbReference type="InterPro" id="IPR034704">
    <property type="entry name" value="Ribosomal_bL28/bL31-like_sf"/>
</dbReference>
<organism evidence="7 8">
    <name type="scientific">Bifidobacterium reuteri DSM 23975</name>
    <dbReference type="NCBI Taxonomy" id="1437610"/>
    <lineage>
        <taxon>Bacteria</taxon>
        <taxon>Bacillati</taxon>
        <taxon>Actinomycetota</taxon>
        <taxon>Actinomycetes</taxon>
        <taxon>Bifidobacteriales</taxon>
        <taxon>Bifidobacteriaceae</taxon>
        <taxon>Bifidobacterium</taxon>
    </lineage>
</organism>
<sequence length="79" mass="8917">MSKQCQILGTHASTGNRVSHSHRKTKRTFSPNLQTKRYWAPSLGRTITLTVSAKGMKTIDRIGIEAALARIRRNQNVNR</sequence>
<proteinExistence type="inferred from homology"/>
<dbReference type="OrthoDB" id="9805609at2"/>
<dbReference type="HAMAP" id="MF_00373">
    <property type="entry name" value="Ribosomal_bL28"/>
    <property type="match status" value="1"/>
</dbReference>
<evidence type="ECO:0000313" key="8">
    <source>
        <dbReference type="Proteomes" id="UP000028984"/>
    </source>
</evidence>
<dbReference type="InterPro" id="IPR037147">
    <property type="entry name" value="Ribosomal_bL28_sf"/>
</dbReference>
<keyword evidence="3 5" id="KW-0687">Ribonucleoprotein</keyword>
<evidence type="ECO:0000256" key="3">
    <source>
        <dbReference type="ARBA" id="ARBA00023274"/>
    </source>
</evidence>
<dbReference type="PANTHER" id="PTHR13528:SF2">
    <property type="entry name" value="LARGE RIBOSOMAL SUBUNIT PROTEIN BL28M"/>
    <property type="match status" value="1"/>
</dbReference>
<dbReference type="AlphaFoldDB" id="A0A087CXB0"/>
<evidence type="ECO:0000313" key="7">
    <source>
        <dbReference type="EMBL" id="KFI87910.1"/>
    </source>
</evidence>
<dbReference type="NCBIfam" id="TIGR00009">
    <property type="entry name" value="L28"/>
    <property type="match status" value="1"/>
</dbReference>
<evidence type="ECO:0000256" key="5">
    <source>
        <dbReference type="HAMAP-Rule" id="MF_00373"/>
    </source>
</evidence>
<keyword evidence="2 5" id="KW-0689">Ribosomal protein</keyword>
<dbReference type="GO" id="GO:1990904">
    <property type="term" value="C:ribonucleoprotein complex"/>
    <property type="evidence" value="ECO:0007669"/>
    <property type="project" value="UniProtKB-KW"/>
</dbReference>
<dbReference type="FunFam" id="2.30.170.40:FF:000001">
    <property type="entry name" value="50S ribosomal protein L28"/>
    <property type="match status" value="1"/>
</dbReference>
<evidence type="ECO:0000256" key="4">
    <source>
        <dbReference type="ARBA" id="ARBA00035174"/>
    </source>
</evidence>
<reference evidence="7 8" key="1">
    <citation type="submission" date="2014-03" db="EMBL/GenBank/DDBJ databases">
        <title>Genomics of Bifidobacteria.</title>
        <authorList>
            <person name="Ventura M."/>
            <person name="Milani C."/>
            <person name="Lugli G.A."/>
        </authorList>
    </citation>
    <scope>NUCLEOTIDE SEQUENCE [LARGE SCALE GENOMIC DNA]</scope>
    <source>
        <strain evidence="7 8">DSM 23975</strain>
    </source>
</reference>
<gene>
    <name evidence="5" type="primary">rpmB</name>
    <name evidence="7" type="ORF">BREU_0687</name>
</gene>
<dbReference type="PANTHER" id="PTHR13528">
    <property type="entry name" value="39S RIBOSOMAL PROTEIN L28, MITOCHONDRIAL"/>
    <property type="match status" value="1"/>
</dbReference>
<keyword evidence="8" id="KW-1185">Reference proteome</keyword>
<dbReference type="InterPro" id="IPR026569">
    <property type="entry name" value="Ribosomal_bL28"/>
</dbReference>
<dbReference type="GO" id="GO:0005840">
    <property type="term" value="C:ribosome"/>
    <property type="evidence" value="ECO:0007669"/>
    <property type="project" value="UniProtKB-KW"/>
</dbReference>